<evidence type="ECO:0000256" key="6">
    <source>
        <dbReference type="ARBA" id="ARBA00022918"/>
    </source>
</evidence>
<keyword evidence="9" id="KW-1185">Reference proteome</keyword>
<dbReference type="InterPro" id="IPR041373">
    <property type="entry name" value="RT_RNaseH"/>
</dbReference>
<keyword evidence="2" id="KW-0548">Nucleotidyltransferase</keyword>
<keyword evidence="1" id="KW-0808">Transferase</keyword>
<dbReference type="SUPFAM" id="SSF56672">
    <property type="entry name" value="DNA/RNA polymerases"/>
    <property type="match status" value="1"/>
</dbReference>
<keyword evidence="5" id="KW-0378">Hydrolase</keyword>
<reference evidence="8 9" key="1">
    <citation type="submission" date="2024-02" db="EMBL/GenBank/DDBJ databases">
        <title>High-quality chromosome-scale genome assembly of Pensacola bahiagrass (Paspalum notatum Flugge var. saurae).</title>
        <authorList>
            <person name="Vega J.M."/>
            <person name="Podio M."/>
            <person name="Orjuela J."/>
            <person name="Siena L.A."/>
            <person name="Pessino S.C."/>
            <person name="Combes M.C."/>
            <person name="Mariac C."/>
            <person name="Albertini E."/>
            <person name="Pupilli F."/>
            <person name="Ortiz J.P.A."/>
            <person name="Leblanc O."/>
        </authorList>
    </citation>
    <scope>NUCLEOTIDE SEQUENCE [LARGE SCALE GENOMIC DNA]</scope>
    <source>
        <strain evidence="8">R1</strain>
        <tissue evidence="8">Leaf</tissue>
    </source>
</reference>
<dbReference type="InterPro" id="IPR043502">
    <property type="entry name" value="DNA/RNA_pol_sf"/>
</dbReference>
<sequence>MQVDHPLAFISKPLGPHSLGLSTYEKDYMAILLAVEQWRAYLQHGEFIIFTDQKNLVQLIDQRLHTHWQQKVFSKLLGLQYKVVYKKGADNRIVDALSHYPVAMAQCTAISTSVPSWIKEVLDSYADDPFSNDHLSKLSIAPDYVPRFSLSHDIL</sequence>
<dbReference type="EMBL" id="CP144745">
    <property type="protein sequence ID" value="WVZ51222.1"/>
    <property type="molecule type" value="Genomic_DNA"/>
</dbReference>
<keyword evidence="6" id="KW-0695">RNA-directed DNA polymerase</keyword>
<feature type="domain" description="Reverse transcriptase RNase H-like" evidence="7">
    <location>
        <begin position="4"/>
        <end position="76"/>
    </location>
</feature>
<dbReference type="GO" id="GO:0003964">
    <property type="term" value="F:RNA-directed DNA polymerase activity"/>
    <property type="evidence" value="ECO:0007669"/>
    <property type="project" value="UniProtKB-KW"/>
</dbReference>
<evidence type="ECO:0000256" key="5">
    <source>
        <dbReference type="ARBA" id="ARBA00022801"/>
    </source>
</evidence>
<evidence type="ECO:0000256" key="3">
    <source>
        <dbReference type="ARBA" id="ARBA00022722"/>
    </source>
</evidence>
<dbReference type="AlphaFoldDB" id="A0AAQ3PHN5"/>
<evidence type="ECO:0000256" key="4">
    <source>
        <dbReference type="ARBA" id="ARBA00022759"/>
    </source>
</evidence>
<dbReference type="GO" id="GO:0004519">
    <property type="term" value="F:endonuclease activity"/>
    <property type="evidence" value="ECO:0007669"/>
    <property type="project" value="UniProtKB-KW"/>
</dbReference>
<dbReference type="PANTHER" id="PTHR34072">
    <property type="entry name" value="ENZYMATIC POLYPROTEIN-RELATED"/>
    <property type="match status" value="1"/>
</dbReference>
<dbReference type="GO" id="GO:0016787">
    <property type="term" value="F:hydrolase activity"/>
    <property type="evidence" value="ECO:0007669"/>
    <property type="project" value="UniProtKB-KW"/>
</dbReference>
<dbReference type="Proteomes" id="UP001341281">
    <property type="component" value="Chromosome 01"/>
</dbReference>
<dbReference type="Pfam" id="PF17917">
    <property type="entry name" value="RT_RNaseH"/>
    <property type="match status" value="1"/>
</dbReference>
<evidence type="ECO:0000259" key="7">
    <source>
        <dbReference type="Pfam" id="PF17917"/>
    </source>
</evidence>
<dbReference type="PANTHER" id="PTHR34072:SF55">
    <property type="entry name" value="DNA_RNA POLYMERASES SUPERFAMILY PROTEIN"/>
    <property type="match status" value="1"/>
</dbReference>
<gene>
    <name evidence="8" type="ORF">U9M48_002384</name>
</gene>
<accession>A0AAQ3PHN5</accession>
<protein>
    <recommendedName>
        <fullName evidence="7">Reverse transcriptase RNase H-like domain-containing protein</fullName>
    </recommendedName>
</protein>
<name>A0AAQ3PHN5_PASNO</name>
<proteinExistence type="predicted"/>
<evidence type="ECO:0000313" key="9">
    <source>
        <dbReference type="Proteomes" id="UP001341281"/>
    </source>
</evidence>
<evidence type="ECO:0000313" key="8">
    <source>
        <dbReference type="EMBL" id="WVZ51222.1"/>
    </source>
</evidence>
<keyword evidence="4" id="KW-0255">Endonuclease</keyword>
<evidence type="ECO:0000256" key="1">
    <source>
        <dbReference type="ARBA" id="ARBA00022679"/>
    </source>
</evidence>
<keyword evidence="3" id="KW-0540">Nuclease</keyword>
<organism evidence="8 9">
    <name type="scientific">Paspalum notatum var. saurae</name>
    <dbReference type="NCBI Taxonomy" id="547442"/>
    <lineage>
        <taxon>Eukaryota</taxon>
        <taxon>Viridiplantae</taxon>
        <taxon>Streptophyta</taxon>
        <taxon>Embryophyta</taxon>
        <taxon>Tracheophyta</taxon>
        <taxon>Spermatophyta</taxon>
        <taxon>Magnoliopsida</taxon>
        <taxon>Liliopsida</taxon>
        <taxon>Poales</taxon>
        <taxon>Poaceae</taxon>
        <taxon>PACMAD clade</taxon>
        <taxon>Panicoideae</taxon>
        <taxon>Andropogonodae</taxon>
        <taxon>Paspaleae</taxon>
        <taxon>Paspalinae</taxon>
        <taxon>Paspalum</taxon>
    </lineage>
</organism>
<evidence type="ECO:0000256" key="2">
    <source>
        <dbReference type="ARBA" id="ARBA00022695"/>
    </source>
</evidence>